<name>A0ABQ9X9H0_9EUKA</name>
<evidence type="ECO:0000313" key="2">
    <source>
        <dbReference type="EMBL" id="KAK2947960.1"/>
    </source>
</evidence>
<dbReference type="InterPro" id="IPR017920">
    <property type="entry name" value="COMM"/>
</dbReference>
<evidence type="ECO:0000313" key="3">
    <source>
        <dbReference type="Proteomes" id="UP001281761"/>
    </source>
</evidence>
<reference evidence="2 3" key="1">
    <citation type="journal article" date="2022" name="bioRxiv">
        <title>Genomics of Preaxostyla Flagellates Illuminates Evolutionary Transitions and the Path Towards Mitochondrial Loss.</title>
        <authorList>
            <person name="Novak L.V.F."/>
            <person name="Treitli S.C."/>
            <person name="Pyrih J."/>
            <person name="Halakuc P."/>
            <person name="Pipaliya S.V."/>
            <person name="Vacek V."/>
            <person name="Brzon O."/>
            <person name="Soukal P."/>
            <person name="Eme L."/>
            <person name="Dacks J.B."/>
            <person name="Karnkowska A."/>
            <person name="Elias M."/>
            <person name="Hampl V."/>
        </authorList>
    </citation>
    <scope>NUCLEOTIDE SEQUENCE [LARGE SCALE GENOMIC DNA]</scope>
    <source>
        <strain evidence="2">NAU3</strain>
        <tissue evidence="2">Gut</tissue>
    </source>
</reference>
<dbReference type="Proteomes" id="UP001281761">
    <property type="component" value="Unassembled WGS sequence"/>
</dbReference>
<protein>
    <recommendedName>
        <fullName evidence="1">COMM domain-containing protein</fullName>
    </recommendedName>
</protein>
<organism evidence="2 3">
    <name type="scientific">Blattamonas nauphoetae</name>
    <dbReference type="NCBI Taxonomy" id="2049346"/>
    <lineage>
        <taxon>Eukaryota</taxon>
        <taxon>Metamonada</taxon>
        <taxon>Preaxostyla</taxon>
        <taxon>Oxymonadida</taxon>
        <taxon>Blattamonas</taxon>
    </lineage>
</organism>
<dbReference type="PROSITE" id="PS51269">
    <property type="entry name" value="COMM"/>
    <property type="match status" value="1"/>
</dbReference>
<evidence type="ECO:0000259" key="1">
    <source>
        <dbReference type="PROSITE" id="PS51269"/>
    </source>
</evidence>
<proteinExistence type="predicted"/>
<comment type="caution">
    <text evidence="2">The sequence shown here is derived from an EMBL/GenBank/DDBJ whole genome shotgun (WGS) entry which is preliminary data.</text>
</comment>
<sequence length="76" mass="8783">MATEGKLISFDYKISLTLASDSESVCNRPTIQTIFYILTPTNERKEVVYEFTPEKFNDFVEELKKVQEVTRKAIST</sequence>
<gene>
    <name evidence="2" type="ORF">BLNAU_17084</name>
</gene>
<feature type="domain" description="COMM" evidence="1">
    <location>
        <begin position="6"/>
        <end position="74"/>
    </location>
</feature>
<keyword evidence="3" id="KW-1185">Reference proteome</keyword>
<dbReference type="Pfam" id="PF07258">
    <property type="entry name" value="COMM_domain"/>
    <property type="match status" value="1"/>
</dbReference>
<dbReference type="EMBL" id="JARBJD010000187">
    <property type="protein sequence ID" value="KAK2947960.1"/>
    <property type="molecule type" value="Genomic_DNA"/>
</dbReference>
<accession>A0ABQ9X9H0</accession>